<evidence type="ECO:0000313" key="1">
    <source>
        <dbReference type="EMBL" id="CAF1359676.1"/>
    </source>
</evidence>
<evidence type="ECO:0000313" key="2">
    <source>
        <dbReference type="EMBL" id="CAF4169931.1"/>
    </source>
</evidence>
<proteinExistence type="predicted"/>
<reference evidence="2" key="1">
    <citation type="submission" date="2021-02" db="EMBL/GenBank/DDBJ databases">
        <authorList>
            <person name="Nowell W R."/>
        </authorList>
    </citation>
    <scope>NUCLEOTIDE SEQUENCE</scope>
</reference>
<name>A0A8S2RJK6_9BILA</name>
<organism evidence="2 3">
    <name type="scientific">Didymodactylos carnosus</name>
    <dbReference type="NCBI Taxonomy" id="1234261"/>
    <lineage>
        <taxon>Eukaryota</taxon>
        <taxon>Metazoa</taxon>
        <taxon>Spiralia</taxon>
        <taxon>Gnathifera</taxon>
        <taxon>Rotifera</taxon>
        <taxon>Eurotatoria</taxon>
        <taxon>Bdelloidea</taxon>
        <taxon>Philodinida</taxon>
        <taxon>Philodinidae</taxon>
        <taxon>Didymodactylos</taxon>
    </lineage>
</organism>
<dbReference type="EMBL" id="CAJOBA010044876">
    <property type="protein sequence ID" value="CAF4169931.1"/>
    <property type="molecule type" value="Genomic_DNA"/>
</dbReference>
<comment type="caution">
    <text evidence="2">The sequence shown here is derived from an EMBL/GenBank/DDBJ whole genome shotgun (WGS) entry which is preliminary data.</text>
</comment>
<accession>A0A8S2RJK6</accession>
<sequence length="116" mass="13409">MTSTPSASHRYRLPLDNCVGQVYDDASNISALIDTCSYTQIRNMMGTIRQIIKCFKDLLKRMAALRSEIIKNEGDYIQLSEKNRIISLCNTRWVDRNTSTETFLELYLPIINTLDR</sequence>
<dbReference type="AlphaFoldDB" id="A0A8S2RJK6"/>
<dbReference type="EMBL" id="CAJNOK010023226">
    <property type="protein sequence ID" value="CAF1359676.1"/>
    <property type="molecule type" value="Genomic_DNA"/>
</dbReference>
<dbReference type="Proteomes" id="UP000682733">
    <property type="component" value="Unassembled WGS sequence"/>
</dbReference>
<protein>
    <submittedName>
        <fullName evidence="2">Uncharacterized protein</fullName>
    </submittedName>
</protein>
<gene>
    <name evidence="1" type="ORF">OVA965_LOCUS31187</name>
    <name evidence="2" type="ORF">TMI583_LOCUS32012</name>
</gene>
<evidence type="ECO:0000313" key="3">
    <source>
        <dbReference type="Proteomes" id="UP000682733"/>
    </source>
</evidence>
<dbReference type="Proteomes" id="UP000677228">
    <property type="component" value="Unassembled WGS sequence"/>
</dbReference>